<dbReference type="InterPro" id="IPR050807">
    <property type="entry name" value="TransReg_Diox_bact_type"/>
</dbReference>
<evidence type="ECO:0000256" key="1">
    <source>
        <dbReference type="ARBA" id="ARBA00023015"/>
    </source>
</evidence>
<evidence type="ECO:0000259" key="5">
    <source>
        <dbReference type="PROSITE" id="PS50943"/>
    </source>
</evidence>
<evidence type="ECO:0000256" key="3">
    <source>
        <dbReference type="ARBA" id="ARBA00023163"/>
    </source>
</evidence>
<evidence type="ECO:0000313" key="6">
    <source>
        <dbReference type="EMBL" id="GAA3538272.1"/>
    </source>
</evidence>
<keyword evidence="2" id="KW-0238">DNA-binding</keyword>
<dbReference type="EMBL" id="BAABBB010000013">
    <property type="protein sequence ID" value="GAA3538272.1"/>
    <property type="molecule type" value="Genomic_DNA"/>
</dbReference>
<gene>
    <name evidence="6" type="ORF">GCM10022263_27350</name>
</gene>
<keyword evidence="7" id="KW-1185">Reference proteome</keyword>
<protein>
    <submittedName>
        <fullName evidence="6">Cupin domain-containing protein</fullName>
    </submittedName>
</protein>
<dbReference type="RefSeq" id="WP_218234300.1">
    <property type="nucleotide sequence ID" value="NZ_BAABBB010000013.1"/>
</dbReference>
<keyword evidence="3" id="KW-0804">Transcription</keyword>
<feature type="compositionally biased region" description="Low complexity" evidence="4">
    <location>
        <begin position="10"/>
        <end position="22"/>
    </location>
</feature>
<feature type="region of interest" description="Disordered" evidence="4">
    <location>
        <begin position="1"/>
        <end position="22"/>
    </location>
</feature>
<name>A0ABP6VPE9_9ACTN</name>
<evidence type="ECO:0000256" key="2">
    <source>
        <dbReference type="ARBA" id="ARBA00023125"/>
    </source>
</evidence>
<organism evidence="6 7">
    <name type="scientific">Nocardioides daeguensis</name>
    <dbReference type="NCBI Taxonomy" id="908359"/>
    <lineage>
        <taxon>Bacteria</taxon>
        <taxon>Bacillati</taxon>
        <taxon>Actinomycetota</taxon>
        <taxon>Actinomycetes</taxon>
        <taxon>Propionibacteriales</taxon>
        <taxon>Nocardioidaceae</taxon>
        <taxon>Nocardioides</taxon>
    </lineage>
</organism>
<dbReference type="PANTHER" id="PTHR46797">
    <property type="entry name" value="HTH-TYPE TRANSCRIPTIONAL REGULATOR"/>
    <property type="match status" value="1"/>
</dbReference>
<dbReference type="SMART" id="SM00530">
    <property type="entry name" value="HTH_XRE"/>
    <property type="match status" value="1"/>
</dbReference>
<comment type="caution">
    <text evidence="6">The sequence shown here is derived from an EMBL/GenBank/DDBJ whole genome shotgun (WGS) entry which is preliminary data.</text>
</comment>
<dbReference type="PROSITE" id="PS50943">
    <property type="entry name" value="HTH_CROC1"/>
    <property type="match status" value="1"/>
</dbReference>
<dbReference type="CDD" id="cd00093">
    <property type="entry name" value="HTH_XRE"/>
    <property type="match status" value="1"/>
</dbReference>
<proteinExistence type="predicted"/>
<dbReference type="InterPro" id="IPR001387">
    <property type="entry name" value="Cro/C1-type_HTH"/>
</dbReference>
<reference evidence="7" key="1">
    <citation type="journal article" date="2019" name="Int. J. Syst. Evol. Microbiol.">
        <title>The Global Catalogue of Microorganisms (GCM) 10K type strain sequencing project: providing services to taxonomists for standard genome sequencing and annotation.</title>
        <authorList>
            <consortium name="The Broad Institute Genomics Platform"/>
            <consortium name="The Broad Institute Genome Sequencing Center for Infectious Disease"/>
            <person name="Wu L."/>
            <person name="Ma J."/>
        </authorList>
    </citation>
    <scope>NUCLEOTIDE SEQUENCE [LARGE SCALE GENOMIC DNA]</scope>
    <source>
        <strain evidence="7">JCM 17460</strain>
    </source>
</reference>
<sequence>MSSRQEPQPDLAEAGAGEDAAKEALAGNVRRLRLARGMSLRDLADATGSSKGLLSQVERGLANPTLGVLTRISEALDVTLHELVRSPLLAPEVVSGDWGDLAEIDDVAVRTLFTSFERRRLEISESAVPADHPSSKSSHGRGSVEYAYVLDGSVVVASNGWSVALSRGDGLRFSAEFEHVYTGGRHGARLLTVVAFTDD</sequence>
<accession>A0ABP6VPE9</accession>
<feature type="domain" description="HTH cro/C1-type" evidence="5">
    <location>
        <begin position="29"/>
        <end position="83"/>
    </location>
</feature>
<dbReference type="Proteomes" id="UP001500301">
    <property type="component" value="Unassembled WGS sequence"/>
</dbReference>
<evidence type="ECO:0000256" key="4">
    <source>
        <dbReference type="SAM" id="MobiDB-lite"/>
    </source>
</evidence>
<keyword evidence="1" id="KW-0805">Transcription regulation</keyword>
<dbReference type="Pfam" id="PF01381">
    <property type="entry name" value="HTH_3"/>
    <property type="match status" value="1"/>
</dbReference>
<evidence type="ECO:0000313" key="7">
    <source>
        <dbReference type="Proteomes" id="UP001500301"/>
    </source>
</evidence>
<dbReference type="PANTHER" id="PTHR46797:SF23">
    <property type="entry name" value="HTH-TYPE TRANSCRIPTIONAL REGULATOR SUTR"/>
    <property type="match status" value="1"/>
</dbReference>